<evidence type="ECO:0000313" key="4">
    <source>
        <dbReference type="Proteomes" id="UP001152759"/>
    </source>
</evidence>
<evidence type="ECO:0000259" key="2">
    <source>
        <dbReference type="PROSITE" id="PS50020"/>
    </source>
</evidence>
<feature type="compositionally biased region" description="Basic and acidic residues" evidence="1">
    <location>
        <begin position="73"/>
        <end position="82"/>
    </location>
</feature>
<reference evidence="3" key="1">
    <citation type="submission" date="2021-12" db="EMBL/GenBank/DDBJ databases">
        <authorList>
            <person name="King R."/>
        </authorList>
    </citation>
    <scope>NUCLEOTIDE SEQUENCE</scope>
</reference>
<dbReference type="Proteomes" id="UP001152759">
    <property type="component" value="Chromosome 4"/>
</dbReference>
<evidence type="ECO:0000313" key="3">
    <source>
        <dbReference type="EMBL" id="CAH0388862.1"/>
    </source>
</evidence>
<name>A0A9P0A8H9_BEMTA</name>
<dbReference type="SUPFAM" id="SSF51045">
    <property type="entry name" value="WW domain"/>
    <property type="match status" value="1"/>
</dbReference>
<dbReference type="PROSITE" id="PS01159">
    <property type="entry name" value="WW_DOMAIN_1"/>
    <property type="match status" value="1"/>
</dbReference>
<feature type="domain" description="WW" evidence="2">
    <location>
        <begin position="38"/>
        <end position="71"/>
    </location>
</feature>
<dbReference type="SMART" id="SM00456">
    <property type="entry name" value="WW"/>
    <property type="match status" value="1"/>
</dbReference>
<evidence type="ECO:0000256" key="1">
    <source>
        <dbReference type="SAM" id="MobiDB-lite"/>
    </source>
</evidence>
<feature type="compositionally biased region" description="Low complexity" evidence="1">
    <location>
        <begin position="83"/>
        <end position="98"/>
    </location>
</feature>
<proteinExistence type="predicted"/>
<dbReference type="EMBL" id="OU963865">
    <property type="protein sequence ID" value="CAH0388862.1"/>
    <property type="molecule type" value="Genomic_DNA"/>
</dbReference>
<dbReference type="Pfam" id="PF00397">
    <property type="entry name" value="WW"/>
    <property type="match status" value="1"/>
</dbReference>
<dbReference type="CDD" id="cd00201">
    <property type="entry name" value="WW"/>
    <property type="match status" value="1"/>
</dbReference>
<keyword evidence="4" id="KW-1185">Reference proteome</keyword>
<dbReference type="AlphaFoldDB" id="A0A9P0A8H9"/>
<organism evidence="3 4">
    <name type="scientific">Bemisia tabaci</name>
    <name type="common">Sweetpotato whitefly</name>
    <name type="synonym">Aleurodes tabaci</name>
    <dbReference type="NCBI Taxonomy" id="7038"/>
    <lineage>
        <taxon>Eukaryota</taxon>
        <taxon>Metazoa</taxon>
        <taxon>Ecdysozoa</taxon>
        <taxon>Arthropoda</taxon>
        <taxon>Hexapoda</taxon>
        <taxon>Insecta</taxon>
        <taxon>Pterygota</taxon>
        <taxon>Neoptera</taxon>
        <taxon>Paraneoptera</taxon>
        <taxon>Hemiptera</taxon>
        <taxon>Sternorrhyncha</taxon>
        <taxon>Aleyrodoidea</taxon>
        <taxon>Aleyrodidae</taxon>
        <taxon>Aleyrodinae</taxon>
        <taxon>Bemisia</taxon>
    </lineage>
</organism>
<sequence>MLVRVSIASLPQVESCRLRFPLSSISPPTVLAEQEPVRELLGGWAEYLTADGRTFYHNSRSGESSWKPPRRRYNTDNEDSRDGSSGNIYSGSSSPLAK</sequence>
<gene>
    <name evidence="3" type="ORF">BEMITA_LOCUS7747</name>
</gene>
<accession>A0A9P0A8H9</accession>
<protein>
    <recommendedName>
        <fullName evidence="2">WW domain-containing protein</fullName>
    </recommendedName>
</protein>
<dbReference type="Gene3D" id="2.20.70.10">
    <property type="match status" value="1"/>
</dbReference>
<dbReference type="PROSITE" id="PS50020">
    <property type="entry name" value="WW_DOMAIN_2"/>
    <property type="match status" value="1"/>
</dbReference>
<dbReference type="InterPro" id="IPR001202">
    <property type="entry name" value="WW_dom"/>
</dbReference>
<feature type="region of interest" description="Disordered" evidence="1">
    <location>
        <begin position="58"/>
        <end position="98"/>
    </location>
</feature>
<dbReference type="InterPro" id="IPR036020">
    <property type="entry name" value="WW_dom_sf"/>
</dbReference>